<sequence>MKATLASLPRRLRLLPGLLSACALLSACVGTTPQWDRHFGDTVRSALVSQVLNPDAAANTAPVTGMDGRAARAAVERYHKSFAEPAAQPVTFMLGAGGGK</sequence>
<reference evidence="2 3" key="1">
    <citation type="journal article" date="2015" name="Genome Announc.">
        <title>Genome Sequence of Mushroom Soft-Rot Pathogen Janthinobacterium agaricidamnosum.</title>
        <authorList>
            <person name="Graupner K."/>
            <person name="Lackner G."/>
            <person name="Hertweck C."/>
        </authorList>
    </citation>
    <scope>NUCLEOTIDE SEQUENCE [LARGE SCALE GENOMIC DNA]</scope>
    <source>
        <strain evidence="3">NBRC 102515 / DSM 9628</strain>
    </source>
</reference>
<dbReference type="HOGENOM" id="CLU_170147_0_0_4"/>
<dbReference type="Proteomes" id="UP000027604">
    <property type="component" value="Chromosome I"/>
</dbReference>
<dbReference type="EMBL" id="HG322949">
    <property type="protein sequence ID" value="CDG85701.1"/>
    <property type="molecule type" value="Genomic_DNA"/>
</dbReference>
<evidence type="ECO:0000256" key="1">
    <source>
        <dbReference type="SAM" id="SignalP"/>
    </source>
</evidence>
<organism evidence="2 3">
    <name type="scientific">Janthinobacterium agaricidamnosum NBRC 102515 = DSM 9628</name>
    <dbReference type="NCBI Taxonomy" id="1349767"/>
    <lineage>
        <taxon>Bacteria</taxon>
        <taxon>Pseudomonadati</taxon>
        <taxon>Pseudomonadota</taxon>
        <taxon>Betaproteobacteria</taxon>
        <taxon>Burkholderiales</taxon>
        <taxon>Oxalobacteraceae</taxon>
        <taxon>Janthinobacterium</taxon>
    </lineage>
</organism>
<evidence type="ECO:0000313" key="2">
    <source>
        <dbReference type="EMBL" id="CDG85701.1"/>
    </source>
</evidence>
<accession>W0VCQ7</accession>
<dbReference type="PROSITE" id="PS51257">
    <property type="entry name" value="PROKAR_LIPOPROTEIN"/>
    <property type="match status" value="1"/>
</dbReference>
<feature type="chain" id="PRO_5004798778" evidence="1">
    <location>
        <begin position="22"/>
        <end position="100"/>
    </location>
</feature>
<gene>
    <name evidence="2" type="ORF">GJA_5103</name>
</gene>
<proteinExistence type="predicted"/>
<dbReference type="eggNOG" id="ENOG503026K">
    <property type="taxonomic scope" value="Bacteria"/>
</dbReference>
<keyword evidence="3" id="KW-1185">Reference proteome</keyword>
<dbReference type="STRING" id="1349767.GJA_5103"/>
<evidence type="ECO:0000313" key="3">
    <source>
        <dbReference type="Proteomes" id="UP000027604"/>
    </source>
</evidence>
<dbReference type="RefSeq" id="WP_038497377.1">
    <property type="nucleotide sequence ID" value="NZ_BCTH01000043.1"/>
</dbReference>
<feature type="signal peptide" evidence="1">
    <location>
        <begin position="1"/>
        <end position="21"/>
    </location>
</feature>
<protein>
    <submittedName>
        <fullName evidence="2">Putative lipoprotein</fullName>
    </submittedName>
</protein>
<keyword evidence="2" id="KW-0449">Lipoprotein</keyword>
<dbReference type="PATRIC" id="fig|1349767.4.peg.1712"/>
<dbReference type="AlphaFoldDB" id="W0VCQ7"/>
<dbReference type="OrthoDB" id="8537668at2"/>
<name>W0VCQ7_9BURK</name>
<dbReference type="KEGG" id="jag:GJA_5103"/>
<keyword evidence="1" id="KW-0732">Signal</keyword>